<keyword evidence="3" id="KW-1185">Reference proteome</keyword>
<accession>A0ABP8W513</accession>
<organism evidence="2 3">
    <name type="scientific">Frondihabitans cladoniiphilus</name>
    <dbReference type="NCBI Taxonomy" id="715785"/>
    <lineage>
        <taxon>Bacteria</taxon>
        <taxon>Bacillati</taxon>
        <taxon>Actinomycetota</taxon>
        <taxon>Actinomycetes</taxon>
        <taxon>Micrococcales</taxon>
        <taxon>Microbacteriaceae</taxon>
        <taxon>Frondihabitans</taxon>
    </lineage>
</organism>
<reference evidence="3" key="1">
    <citation type="journal article" date="2019" name="Int. J. Syst. Evol. Microbiol.">
        <title>The Global Catalogue of Microorganisms (GCM) 10K type strain sequencing project: providing services to taxonomists for standard genome sequencing and annotation.</title>
        <authorList>
            <consortium name="The Broad Institute Genomics Platform"/>
            <consortium name="The Broad Institute Genome Sequencing Center for Infectious Disease"/>
            <person name="Wu L."/>
            <person name="Ma J."/>
        </authorList>
    </citation>
    <scope>NUCLEOTIDE SEQUENCE [LARGE SCALE GENOMIC DNA]</scope>
    <source>
        <strain evidence="3">JCM 18956</strain>
    </source>
</reference>
<dbReference type="EMBL" id="BAABLM010000005">
    <property type="protein sequence ID" value="GAA4680209.1"/>
    <property type="molecule type" value="Genomic_DNA"/>
</dbReference>
<comment type="caution">
    <text evidence="2">The sequence shown here is derived from an EMBL/GenBank/DDBJ whole genome shotgun (WGS) entry which is preliminary data.</text>
</comment>
<evidence type="ECO:0000259" key="1">
    <source>
        <dbReference type="Pfam" id="PF04101"/>
    </source>
</evidence>
<evidence type="ECO:0000313" key="3">
    <source>
        <dbReference type="Proteomes" id="UP001501295"/>
    </source>
</evidence>
<dbReference type="Pfam" id="PF04101">
    <property type="entry name" value="Glyco_tran_28_C"/>
    <property type="match status" value="1"/>
</dbReference>
<gene>
    <name evidence="2" type="ORF">GCM10025780_26780</name>
</gene>
<dbReference type="RefSeq" id="WP_345376405.1">
    <property type="nucleotide sequence ID" value="NZ_BAABLM010000005.1"/>
</dbReference>
<dbReference type="PANTHER" id="PTHR21015:SF22">
    <property type="entry name" value="GLYCOSYLTRANSFERASE"/>
    <property type="match status" value="1"/>
</dbReference>
<dbReference type="PANTHER" id="PTHR21015">
    <property type="entry name" value="UDP-N-ACETYLGLUCOSAMINE--N-ACETYLMURAMYL-(PENTAPEPTIDE) PYROPHOSPHORYL-UNDECAPRENOL N-ACETYLGLUCOSAMINE TRANSFERASE 1"/>
    <property type="match status" value="1"/>
</dbReference>
<proteinExistence type="predicted"/>
<protein>
    <recommendedName>
        <fullName evidence="1">Glycosyl transferase family 28 C-terminal domain-containing protein</fullName>
    </recommendedName>
</protein>
<evidence type="ECO:0000313" key="2">
    <source>
        <dbReference type="EMBL" id="GAA4680209.1"/>
    </source>
</evidence>
<name>A0ABP8W513_9MICO</name>
<dbReference type="Proteomes" id="UP001501295">
    <property type="component" value="Unassembled WGS sequence"/>
</dbReference>
<sequence>MTVVGWYVHHHGAGHVTRFLAVRPHLAADVVVFSSLAAPVPLPARTTWVELPRDDEPVARDDGTLDAAAERLPTAQGVLHWAPLAHPGHTARLGLLAAHVSAAVAAGAPYAAFVVDVSVEITLFVRLLGVPIVVVSQPGNRSDAPHRLAYDVAARILAPWPDGLHVGPALERVRDRVRWVGGISRHDGRASTYLSSSTGTPGAVLVLGGVAGESGGCPGRLPAPVAEAAAATGPWSWQVVGASAESWVADPWEDLRSAEIVVSAAGQNSVADLAAVGARAVIVPQERPFGEQFATARALDDQGLAVVVDEWPTPAEWPAVIERACGLEPEWTRWQVSGAAERAAAVIAEVAAWAH</sequence>
<dbReference type="Gene3D" id="3.40.50.2000">
    <property type="entry name" value="Glycogen Phosphorylase B"/>
    <property type="match status" value="1"/>
</dbReference>
<dbReference type="InterPro" id="IPR007235">
    <property type="entry name" value="Glyco_trans_28_C"/>
</dbReference>
<dbReference type="SUPFAM" id="SSF53756">
    <property type="entry name" value="UDP-Glycosyltransferase/glycogen phosphorylase"/>
    <property type="match status" value="1"/>
</dbReference>
<feature type="domain" description="Glycosyl transferase family 28 C-terminal" evidence="1">
    <location>
        <begin position="253"/>
        <end position="310"/>
    </location>
</feature>